<dbReference type="InterPro" id="IPR005625">
    <property type="entry name" value="PepSY-ass_TM"/>
</dbReference>
<feature type="non-terminal residue" evidence="3">
    <location>
        <position position="421"/>
    </location>
</feature>
<accession>A0ABW3CRV4</accession>
<keyword evidence="2" id="KW-0472">Membrane</keyword>
<evidence type="ECO:0000313" key="4">
    <source>
        <dbReference type="Proteomes" id="UP001597083"/>
    </source>
</evidence>
<reference evidence="4" key="1">
    <citation type="journal article" date="2019" name="Int. J. Syst. Evol. Microbiol.">
        <title>The Global Catalogue of Microorganisms (GCM) 10K type strain sequencing project: providing services to taxonomists for standard genome sequencing and annotation.</title>
        <authorList>
            <consortium name="The Broad Institute Genomics Platform"/>
            <consortium name="The Broad Institute Genome Sequencing Center for Infectious Disease"/>
            <person name="Wu L."/>
            <person name="Ma J."/>
        </authorList>
    </citation>
    <scope>NUCLEOTIDE SEQUENCE [LARGE SCALE GENOMIC DNA]</scope>
    <source>
        <strain evidence="4">JCM 31696</strain>
    </source>
</reference>
<keyword evidence="2" id="KW-1133">Transmembrane helix</keyword>
<dbReference type="Pfam" id="PF03929">
    <property type="entry name" value="PepSY_TM"/>
    <property type="match status" value="1"/>
</dbReference>
<feature type="transmembrane region" description="Helical" evidence="2">
    <location>
        <begin position="375"/>
        <end position="396"/>
    </location>
</feature>
<feature type="transmembrane region" description="Helical" evidence="2">
    <location>
        <begin position="220"/>
        <end position="240"/>
    </location>
</feature>
<dbReference type="PANTHER" id="PTHR34219">
    <property type="entry name" value="IRON-REGULATED INNER MEMBRANE PROTEIN-RELATED"/>
    <property type="match status" value="1"/>
</dbReference>
<dbReference type="Proteomes" id="UP001597083">
    <property type="component" value="Unassembled WGS sequence"/>
</dbReference>
<name>A0ABW3CRV4_9ACTN</name>
<feature type="transmembrane region" description="Helical" evidence="2">
    <location>
        <begin position="32"/>
        <end position="56"/>
    </location>
</feature>
<feature type="region of interest" description="Disordered" evidence="1">
    <location>
        <begin position="402"/>
        <end position="421"/>
    </location>
</feature>
<comment type="caution">
    <text evidence="3">The sequence shown here is derived from an EMBL/GenBank/DDBJ whole genome shotgun (WGS) entry which is preliminary data.</text>
</comment>
<feature type="transmembrane region" description="Helical" evidence="2">
    <location>
        <begin position="172"/>
        <end position="189"/>
    </location>
</feature>
<gene>
    <name evidence="3" type="ORF">ACFQ07_28515</name>
</gene>
<dbReference type="PANTHER" id="PTHR34219:SF1">
    <property type="entry name" value="PEPSY DOMAIN-CONTAINING PROTEIN"/>
    <property type="match status" value="1"/>
</dbReference>
<organism evidence="3 4">
    <name type="scientific">Actinomadura adrarensis</name>
    <dbReference type="NCBI Taxonomy" id="1819600"/>
    <lineage>
        <taxon>Bacteria</taxon>
        <taxon>Bacillati</taxon>
        <taxon>Actinomycetota</taxon>
        <taxon>Actinomycetes</taxon>
        <taxon>Streptosporangiales</taxon>
        <taxon>Thermomonosporaceae</taxon>
        <taxon>Actinomadura</taxon>
    </lineage>
</organism>
<keyword evidence="2" id="KW-0812">Transmembrane</keyword>
<sequence length="421" mass="46047">MSTIADQTPEEAAPAPKITVADRSLWPLLSRLHFYAAVLVAPFLVIAALTGLAYAFTPQLDRLIYADEMRVERVAGPLRPLSEQVRAARVTHPEGAVATVIPPTSEVQTTRVVLDVPDLEPKQRTVYVDPYTNRVAGALTTDFGSTPVTTWLSELHRCLHLGKVGALYSEMAASWLWVIAAAGLLMWLGRRHYRGSTRLHRIFWPDRSSRGLRRTRGRHAVLGIWLAVGLLLLSATGLTWTDHAGANFDKLQARFDSTAPKLNTAASGAHAGHQAGGAASQFDPAVHIDHALATARSAGLSGPLEITPPEKQGSSWQVAQADNTWPVRQDAVAIDPTGHRVTDRVDWAEHPTMAKLSTLGIQLHMGRLFGVPNQVGMAALALGLLTILFLGYRMWWQRRPTRTGHRRPMGRPPARGALRQV</sequence>
<evidence type="ECO:0000256" key="1">
    <source>
        <dbReference type="SAM" id="MobiDB-lite"/>
    </source>
</evidence>
<protein>
    <submittedName>
        <fullName evidence="3">PepSY-associated TM helix domain-containing protein</fullName>
    </submittedName>
</protein>
<dbReference type="EMBL" id="JBHTIR010004015">
    <property type="protein sequence ID" value="MFD0856216.1"/>
    <property type="molecule type" value="Genomic_DNA"/>
</dbReference>
<evidence type="ECO:0000313" key="3">
    <source>
        <dbReference type="EMBL" id="MFD0856216.1"/>
    </source>
</evidence>
<feature type="compositionally biased region" description="Low complexity" evidence="1">
    <location>
        <begin position="412"/>
        <end position="421"/>
    </location>
</feature>
<proteinExistence type="predicted"/>
<evidence type="ECO:0000256" key="2">
    <source>
        <dbReference type="SAM" id="Phobius"/>
    </source>
</evidence>
<keyword evidence="4" id="KW-1185">Reference proteome</keyword>